<dbReference type="PROSITE" id="PS51257">
    <property type="entry name" value="PROKAR_LIPOPROTEIN"/>
    <property type="match status" value="1"/>
</dbReference>
<dbReference type="Proteomes" id="UP000001029">
    <property type="component" value="Chromosome"/>
</dbReference>
<evidence type="ECO:0000313" key="2">
    <source>
        <dbReference type="EMBL" id="ACC98795.1"/>
    </source>
</evidence>
<dbReference type="RefSeq" id="WP_012415410.1">
    <property type="nucleotide sequence ID" value="NC_010644.1"/>
</dbReference>
<evidence type="ECO:0000256" key="1">
    <source>
        <dbReference type="SAM" id="SignalP"/>
    </source>
</evidence>
<dbReference type="AlphaFoldDB" id="B2KE49"/>
<reference evidence="2 3" key="1">
    <citation type="journal article" date="2009" name="Appl. Environ. Microbiol.">
        <title>Genomic analysis of 'Elusimicrobium minutum,' the first cultivated representative of the phylum 'Elusimicrobia' (formerly termite group 1).</title>
        <authorList>
            <person name="Herlemann D.P.R."/>
            <person name="Geissinger O."/>
            <person name="Ikeda-Ohtsubo W."/>
            <person name="Kunin V."/>
            <person name="Sun H."/>
            <person name="Lapidus A."/>
            <person name="Hugenholtz P."/>
            <person name="Brune A."/>
        </authorList>
    </citation>
    <scope>NUCLEOTIDE SEQUENCE [LARGE SCALE GENOMIC DNA]</scope>
    <source>
        <strain evidence="2 3">Pei191</strain>
    </source>
</reference>
<feature type="signal peptide" evidence="1">
    <location>
        <begin position="1"/>
        <end position="18"/>
    </location>
</feature>
<dbReference type="KEGG" id="emi:Emin_1245"/>
<keyword evidence="3" id="KW-1185">Reference proteome</keyword>
<dbReference type="HOGENOM" id="CLU_2129494_0_0_0"/>
<evidence type="ECO:0008006" key="4">
    <source>
        <dbReference type="Google" id="ProtNLM"/>
    </source>
</evidence>
<proteinExistence type="predicted"/>
<protein>
    <recommendedName>
        <fullName evidence="4">Lipoprotein</fullName>
    </recommendedName>
</protein>
<name>B2KE49_ELUMP</name>
<feature type="chain" id="PRO_5002777806" description="Lipoprotein" evidence="1">
    <location>
        <begin position="19"/>
        <end position="113"/>
    </location>
</feature>
<dbReference type="STRING" id="445932.Emin_1245"/>
<dbReference type="EMBL" id="CP001055">
    <property type="protein sequence ID" value="ACC98795.1"/>
    <property type="molecule type" value="Genomic_DNA"/>
</dbReference>
<organism evidence="2 3">
    <name type="scientific">Elusimicrobium minutum (strain Pei191)</name>
    <dbReference type="NCBI Taxonomy" id="445932"/>
    <lineage>
        <taxon>Bacteria</taxon>
        <taxon>Pseudomonadati</taxon>
        <taxon>Elusimicrobiota</taxon>
        <taxon>Elusimicrobia</taxon>
        <taxon>Elusimicrobiales</taxon>
        <taxon>Elusimicrobiaceae</taxon>
        <taxon>Elusimicrobium</taxon>
    </lineage>
</organism>
<gene>
    <name evidence="2" type="ordered locus">Emin_1245</name>
</gene>
<accession>B2KE49</accession>
<sequence>MKKLLAVMLVCVLLIACGGNPKTNIVMLSKSDLNTMTGGEVTSFYKASNKDLLNSLVYNYGGEAYDKLVPVFNNMDAELTAMSKVTTTKEEYYLKLKVLVKKYRTQVNRALKK</sequence>
<keyword evidence="1" id="KW-0732">Signal</keyword>
<evidence type="ECO:0000313" key="3">
    <source>
        <dbReference type="Proteomes" id="UP000001029"/>
    </source>
</evidence>